<accession>A0A832A0V8</accession>
<evidence type="ECO:0000313" key="10">
    <source>
        <dbReference type="EMBL" id="HFK97140.1"/>
    </source>
</evidence>
<dbReference type="InterPro" id="IPR018171">
    <property type="entry name" value="Pept_tRNA_hydro_CS"/>
</dbReference>
<name>A0A832A0V8_9BACT</name>
<comment type="caution">
    <text evidence="10">The sequence shown here is derived from an EMBL/GenBank/DDBJ whole genome shotgun (WGS) entry which is preliminary data.</text>
</comment>
<keyword evidence="2 7" id="KW-0820">tRNA-binding</keyword>
<dbReference type="AlphaFoldDB" id="A0A832A0V8"/>
<comment type="similarity">
    <text evidence="5 7 9">Belongs to the PTH family.</text>
</comment>
<dbReference type="PANTHER" id="PTHR17224">
    <property type="entry name" value="PEPTIDYL-TRNA HYDROLASE"/>
    <property type="match status" value="1"/>
</dbReference>
<comment type="subcellular location">
    <subcellularLocation>
        <location evidence="7">Cytoplasm</location>
    </subcellularLocation>
</comment>
<feature type="binding site" evidence="7">
    <location>
        <position position="64"/>
    </location>
    <ligand>
        <name>tRNA</name>
        <dbReference type="ChEBI" id="CHEBI:17843"/>
    </ligand>
</feature>
<dbReference type="FunFam" id="3.40.50.1470:FF:000001">
    <property type="entry name" value="Peptidyl-tRNA hydrolase"/>
    <property type="match status" value="1"/>
</dbReference>
<protein>
    <recommendedName>
        <fullName evidence="6 7">Peptidyl-tRNA hydrolase</fullName>
        <shortName evidence="7">Pth</shortName>
        <ecNumber evidence="1 7">3.1.1.29</ecNumber>
    </recommendedName>
</protein>
<dbReference type="CDD" id="cd00462">
    <property type="entry name" value="PTH"/>
    <property type="match status" value="1"/>
</dbReference>
<evidence type="ECO:0000256" key="6">
    <source>
        <dbReference type="ARBA" id="ARBA00050038"/>
    </source>
</evidence>
<dbReference type="GO" id="GO:0006515">
    <property type="term" value="P:protein quality control for misfolded or incompletely synthesized proteins"/>
    <property type="evidence" value="ECO:0007669"/>
    <property type="project" value="UniProtKB-UniRule"/>
</dbReference>
<evidence type="ECO:0000256" key="5">
    <source>
        <dbReference type="ARBA" id="ARBA00038063"/>
    </source>
</evidence>
<comment type="function">
    <text evidence="7">Catalyzes the release of premature peptidyl moieties from peptidyl-tRNA molecules trapped in stalled 50S ribosomal subunits, and thus maintains levels of free tRNAs and 50S ribosomes.</text>
</comment>
<evidence type="ECO:0000256" key="3">
    <source>
        <dbReference type="ARBA" id="ARBA00022801"/>
    </source>
</evidence>
<dbReference type="GO" id="GO:0072344">
    <property type="term" value="P:rescue of stalled ribosome"/>
    <property type="evidence" value="ECO:0007669"/>
    <property type="project" value="UniProtKB-UniRule"/>
</dbReference>
<evidence type="ECO:0000256" key="2">
    <source>
        <dbReference type="ARBA" id="ARBA00022555"/>
    </source>
</evidence>
<evidence type="ECO:0000256" key="8">
    <source>
        <dbReference type="RuleBase" id="RU000673"/>
    </source>
</evidence>
<comment type="subunit">
    <text evidence="7">Monomer.</text>
</comment>
<dbReference type="HAMAP" id="MF_00083">
    <property type="entry name" value="Pept_tRNA_hydro_bact"/>
    <property type="match status" value="1"/>
</dbReference>
<reference evidence="10" key="1">
    <citation type="journal article" date="2020" name="mSystems">
        <title>Genome- and Community-Level Interaction Insights into Carbon Utilization and Element Cycling Functions of Hydrothermarchaeota in Hydrothermal Sediment.</title>
        <authorList>
            <person name="Zhou Z."/>
            <person name="Liu Y."/>
            <person name="Xu W."/>
            <person name="Pan J."/>
            <person name="Luo Z.H."/>
            <person name="Li M."/>
        </authorList>
    </citation>
    <scope>NUCLEOTIDE SEQUENCE [LARGE SCALE GENOMIC DNA]</scope>
    <source>
        <strain evidence="10">SpSt-456</strain>
    </source>
</reference>
<evidence type="ECO:0000256" key="9">
    <source>
        <dbReference type="RuleBase" id="RU004320"/>
    </source>
</evidence>
<evidence type="ECO:0000256" key="1">
    <source>
        <dbReference type="ARBA" id="ARBA00013260"/>
    </source>
</evidence>
<dbReference type="PROSITE" id="PS01195">
    <property type="entry name" value="PEPT_TRNA_HYDROL_1"/>
    <property type="match status" value="1"/>
</dbReference>
<dbReference type="GO" id="GO:0004045">
    <property type="term" value="F:peptidyl-tRNA hydrolase activity"/>
    <property type="evidence" value="ECO:0007669"/>
    <property type="project" value="UniProtKB-UniRule"/>
</dbReference>
<feature type="site" description="Discriminates between blocked and unblocked aminoacyl-tRNA" evidence="7">
    <location>
        <position position="9"/>
    </location>
</feature>
<dbReference type="NCBIfam" id="TIGR00447">
    <property type="entry name" value="pth"/>
    <property type="match status" value="1"/>
</dbReference>
<feature type="binding site" evidence="7">
    <location>
        <position position="14"/>
    </location>
    <ligand>
        <name>tRNA</name>
        <dbReference type="ChEBI" id="CHEBI:17843"/>
    </ligand>
</feature>
<sequence length="203" mass="22246">MSVVVGLGNPGRRYDGTRHNAGFQVVDALANRFGVVLQERKFPAQWAEAVVEGRKVLFIKPTTYMNRSGDAVDAMLQYFKIPHSRMLVIHDDLDMPLGRVKIVRAGGAGGHRGVASIIERVGDGGFARLKLGIGRPRHGEPVEVYVLRGPEEDERDRFEKMVSHGAEAARAVLERGLEAAMNLYNTRDAAALMGTPVRAETEA</sequence>
<dbReference type="GO" id="GO:0000049">
    <property type="term" value="F:tRNA binding"/>
    <property type="evidence" value="ECO:0007669"/>
    <property type="project" value="UniProtKB-UniRule"/>
</dbReference>
<dbReference type="InterPro" id="IPR001328">
    <property type="entry name" value="Pept_tRNA_hydro"/>
</dbReference>
<keyword evidence="4 7" id="KW-0694">RNA-binding</keyword>
<comment type="catalytic activity">
    <reaction evidence="7 8">
        <text>an N-acyl-L-alpha-aminoacyl-tRNA + H2O = an N-acyl-L-amino acid + a tRNA + H(+)</text>
        <dbReference type="Rhea" id="RHEA:54448"/>
        <dbReference type="Rhea" id="RHEA-COMP:10123"/>
        <dbReference type="Rhea" id="RHEA-COMP:13883"/>
        <dbReference type="ChEBI" id="CHEBI:15377"/>
        <dbReference type="ChEBI" id="CHEBI:15378"/>
        <dbReference type="ChEBI" id="CHEBI:59874"/>
        <dbReference type="ChEBI" id="CHEBI:78442"/>
        <dbReference type="ChEBI" id="CHEBI:138191"/>
        <dbReference type="EC" id="3.1.1.29"/>
    </reaction>
</comment>
<evidence type="ECO:0000256" key="7">
    <source>
        <dbReference type="HAMAP-Rule" id="MF_00083"/>
    </source>
</evidence>
<dbReference type="Gene3D" id="3.40.50.1470">
    <property type="entry name" value="Peptidyl-tRNA hydrolase"/>
    <property type="match status" value="1"/>
</dbReference>
<gene>
    <name evidence="7" type="primary">pth</name>
    <name evidence="10" type="ORF">ENS06_07425</name>
</gene>
<comment type="caution">
    <text evidence="7">Lacks conserved residue(s) required for the propagation of feature annotation.</text>
</comment>
<dbReference type="PANTHER" id="PTHR17224:SF1">
    <property type="entry name" value="PEPTIDYL-TRNA HYDROLASE"/>
    <property type="match status" value="1"/>
</dbReference>
<proteinExistence type="inferred from homology"/>
<dbReference type="SUPFAM" id="SSF53178">
    <property type="entry name" value="Peptidyl-tRNA hydrolase-like"/>
    <property type="match status" value="1"/>
</dbReference>
<feature type="binding site" evidence="7">
    <location>
        <position position="66"/>
    </location>
    <ligand>
        <name>tRNA</name>
        <dbReference type="ChEBI" id="CHEBI:17843"/>
    </ligand>
</feature>
<dbReference type="EMBL" id="DSTK01000022">
    <property type="protein sequence ID" value="HFK97140.1"/>
    <property type="molecule type" value="Genomic_DNA"/>
</dbReference>
<comment type="function">
    <text evidence="7">Hydrolyzes ribosome-free peptidyl-tRNAs (with 1 or more amino acids incorporated), which drop off the ribosome during protein synthesis, or as a result of ribosome stalling.</text>
</comment>
<dbReference type="GO" id="GO:0005737">
    <property type="term" value="C:cytoplasm"/>
    <property type="evidence" value="ECO:0007669"/>
    <property type="project" value="UniProtKB-SubCell"/>
</dbReference>
<keyword evidence="3 7" id="KW-0378">Hydrolase</keyword>
<dbReference type="InterPro" id="IPR036416">
    <property type="entry name" value="Pept_tRNA_hydro_sf"/>
</dbReference>
<organism evidence="10">
    <name type="scientific">Desulfacinum infernum</name>
    <dbReference type="NCBI Taxonomy" id="35837"/>
    <lineage>
        <taxon>Bacteria</taxon>
        <taxon>Pseudomonadati</taxon>
        <taxon>Thermodesulfobacteriota</taxon>
        <taxon>Syntrophobacteria</taxon>
        <taxon>Syntrophobacterales</taxon>
        <taxon>Syntrophobacteraceae</taxon>
        <taxon>Desulfacinum</taxon>
    </lineage>
</organism>
<feature type="site" description="Stabilizes the basic form of H active site to accept a proton" evidence="7">
    <location>
        <position position="91"/>
    </location>
</feature>
<evidence type="ECO:0000256" key="4">
    <source>
        <dbReference type="ARBA" id="ARBA00022884"/>
    </source>
</evidence>
<feature type="active site" description="Proton acceptor" evidence="7">
    <location>
        <position position="19"/>
    </location>
</feature>
<dbReference type="EC" id="3.1.1.29" evidence="1 7"/>
<dbReference type="Pfam" id="PF01195">
    <property type="entry name" value="Pept_tRNA_hydro"/>
    <property type="match status" value="1"/>
</dbReference>
<keyword evidence="7" id="KW-0963">Cytoplasm</keyword>